<keyword evidence="3" id="KW-0964">Secreted</keyword>
<comment type="caution">
    <text evidence="7">The sequence shown here is derived from an EMBL/GenBank/DDBJ whole genome shotgun (WGS) entry which is preliminary data.</text>
</comment>
<evidence type="ECO:0000256" key="5">
    <source>
        <dbReference type="SAM" id="SignalP"/>
    </source>
</evidence>
<dbReference type="PANTHER" id="PTHR47965:SF22">
    <property type="entry name" value="EUKARYOTIC ASPARTYL PROTEASE FAMILY PROTEIN"/>
    <property type="match status" value="1"/>
</dbReference>
<gene>
    <name evidence="7" type="ORF">GIB67_004153</name>
</gene>
<dbReference type="GO" id="GO:0005576">
    <property type="term" value="C:extracellular region"/>
    <property type="evidence" value="ECO:0007669"/>
    <property type="project" value="UniProtKB-SubCell"/>
</dbReference>
<evidence type="ECO:0000256" key="2">
    <source>
        <dbReference type="ARBA" id="ARBA00007447"/>
    </source>
</evidence>
<dbReference type="InterPro" id="IPR032799">
    <property type="entry name" value="TAXi_C"/>
</dbReference>
<dbReference type="FunFam" id="2.40.70.10:FF:000041">
    <property type="entry name" value="Basic 7S globulin"/>
    <property type="match status" value="1"/>
</dbReference>
<dbReference type="InterPro" id="IPR021109">
    <property type="entry name" value="Peptidase_aspartic_dom_sf"/>
</dbReference>
<dbReference type="Gene3D" id="2.40.70.10">
    <property type="entry name" value="Acid Proteases"/>
    <property type="match status" value="2"/>
</dbReference>
<feature type="domain" description="Peptidase A1" evidence="6">
    <location>
        <begin position="44"/>
        <end position="384"/>
    </location>
</feature>
<comment type="similarity">
    <text evidence="2">Belongs to the peptidase A1 family.</text>
</comment>
<evidence type="ECO:0000259" key="6">
    <source>
        <dbReference type="PROSITE" id="PS51767"/>
    </source>
</evidence>
<reference evidence="7 8" key="1">
    <citation type="journal article" date="2020" name="IScience">
        <title>Genome Sequencing of the Endangered Kingdonia uniflora (Circaeasteraceae, Ranunculales) Reveals Potential Mechanisms of Evolutionary Specialization.</title>
        <authorList>
            <person name="Sun Y."/>
            <person name="Deng T."/>
            <person name="Zhang A."/>
            <person name="Moore M.J."/>
            <person name="Landis J.B."/>
            <person name="Lin N."/>
            <person name="Zhang H."/>
            <person name="Zhang X."/>
            <person name="Huang J."/>
            <person name="Zhang X."/>
            <person name="Sun H."/>
            <person name="Wang H."/>
        </authorList>
    </citation>
    <scope>NUCLEOTIDE SEQUENCE [LARGE SCALE GENOMIC DNA]</scope>
    <source>
        <strain evidence="7">TB1705</strain>
        <tissue evidence="7">Leaf</tissue>
    </source>
</reference>
<organism evidence="7 8">
    <name type="scientific">Kingdonia uniflora</name>
    <dbReference type="NCBI Taxonomy" id="39325"/>
    <lineage>
        <taxon>Eukaryota</taxon>
        <taxon>Viridiplantae</taxon>
        <taxon>Streptophyta</taxon>
        <taxon>Embryophyta</taxon>
        <taxon>Tracheophyta</taxon>
        <taxon>Spermatophyta</taxon>
        <taxon>Magnoliopsida</taxon>
        <taxon>Ranunculales</taxon>
        <taxon>Circaeasteraceae</taxon>
        <taxon>Kingdonia</taxon>
    </lineage>
</organism>
<dbReference type="OrthoDB" id="1162128at2759"/>
<name>A0A7J7NRC9_9MAGN</name>
<dbReference type="GO" id="GO:0004190">
    <property type="term" value="F:aspartic-type endopeptidase activity"/>
    <property type="evidence" value="ECO:0007669"/>
    <property type="project" value="InterPro"/>
</dbReference>
<dbReference type="Proteomes" id="UP000541444">
    <property type="component" value="Unassembled WGS sequence"/>
</dbReference>
<feature type="signal peptide" evidence="5">
    <location>
        <begin position="1"/>
        <end position="21"/>
    </location>
</feature>
<dbReference type="PANTHER" id="PTHR47965">
    <property type="entry name" value="ASPARTYL PROTEASE-RELATED"/>
    <property type="match status" value="1"/>
</dbReference>
<evidence type="ECO:0000256" key="4">
    <source>
        <dbReference type="ARBA" id="ARBA00022729"/>
    </source>
</evidence>
<sequence>MASFNLLILFFAFMFISGSNAIISHTSFDPLLLPVIKDSATLQYMIHINQGSPRISVKLVVDLGGPFLWVECDLINHASFSYRPVQSRSIQCAAATSYDSPQSKKLGCNQSSCGLVLENPITGTITEGQLVEDTVELDSAVVVDRFLFSCAPTLLLKGLANGVKGIAGLGRRSRIALPFQLGSSHKFAICLSSSTTSNGVILFGDVPFSFHPNIDVSKLLVYTQLVVDSSDEYFIGVKSVKIDGRQLSIKINGGTKLSTVIPYTTLETSVYKTFTRAFITAAINGYNMTRVASVAPFETCFSSKNLSRTQIGIAVPTIDLVLQSEMVNWRIYAQNSMIRVGDDVVCLGFLNGGSKQRTSIVLGGGQLEDNLLEFDIATSRFGFSSSLLIRQTMCSRFKYPFMSRGIS</sequence>
<proteinExistence type="inferred from homology"/>
<dbReference type="Pfam" id="PF14541">
    <property type="entry name" value="TAXi_C"/>
    <property type="match status" value="1"/>
</dbReference>
<dbReference type="EMBL" id="JACGCM010000628">
    <property type="protein sequence ID" value="KAF6169761.1"/>
    <property type="molecule type" value="Genomic_DNA"/>
</dbReference>
<evidence type="ECO:0000313" key="7">
    <source>
        <dbReference type="EMBL" id="KAF6169761.1"/>
    </source>
</evidence>
<dbReference type="InterPro" id="IPR001461">
    <property type="entry name" value="Aspartic_peptidase_A1"/>
</dbReference>
<protein>
    <recommendedName>
        <fullName evidence="6">Peptidase A1 domain-containing protein</fullName>
    </recommendedName>
</protein>
<keyword evidence="8" id="KW-1185">Reference proteome</keyword>
<dbReference type="PROSITE" id="PS51767">
    <property type="entry name" value="PEPTIDASE_A1"/>
    <property type="match status" value="1"/>
</dbReference>
<accession>A0A7J7NRC9</accession>
<evidence type="ECO:0000256" key="3">
    <source>
        <dbReference type="ARBA" id="ARBA00022525"/>
    </source>
</evidence>
<feature type="chain" id="PRO_5029747475" description="Peptidase A1 domain-containing protein" evidence="5">
    <location>
        <begin position="22"/>
        <end position="407"/>
    </location>
</feature>
<evidence type="ECO:0000313" key="8">
    <source>
        <dbReference type="Proteomes" id="UP000541444"/>
    </source>
</evidence>
<dbReference type="SUPFAM" id="SSF50630">
    <property type="entry name" value="Acid proteases"/>
    <property type="match status" value="1"/>
</dbReference>
<comment type="subcellular location">
    <subcellularLocation>
        <location evidence="1">Secreted</location>
        <location evidence="1">Extracellular space</location>
    </subcellularLocation>
</comment>
<dbReference type="InterPro" id="IPR032861">
    <property type="entry name" value="TAXi_N"/>
</dbReference>
<keyword evidence="4 5" id="KW-0732">Signal</keyword>
<dbReference type="InterPro" id="IPR033121">
    <property type="entry name" value="PEPTIDASE_A1"/>
</dbReference>
<dbReference type="AlphaFoldDB" id="A0A7J7NRC9"/>
<dbReference type="Pfam" id="PF14543">
    <property type="entry name" value="TAXi_N"/>
    <property type="match status" value="1"/>
</dbReference>
<evidence type="ECO:0000256" key="1">
    <source>
        <dbReference type="ARBA" id="ARBA00004239"/>
    </source>
</evidence>
<dbReference type="GO" id="GO:0006508">
    <property type="term" value="P:proteolysis"/>
    <property type="evidence" value="ECO:0007669"/>
    <property type="project" value="InterPro"/>
</dbReference>